<evidence type="ECO:0000313" key="7">
    <source>
        <dbReference type="EMBL" id="PWR75438.1"/>
    </source>
</evidence>
<dbReference type="InterPro" id="IPR003594">
    <property type="entry name" value="HATPase_dom"/>
</dbReference>
<evidence type="ECO:0000256" key="2">
    <source>
        <dbReference type="PROSITE-ProRule" id="PRU00169"/>
    </source>
</evidence>
<protein>
    <recommendedName>
        <fullName evidence="9">Histidine kinase</fullName>
    </recommendedName>
</protein>
<name>A0A2V2NGC8_9EURY</name>
<dbReference type="PROSITE" id="PS50113">
    <property type="entry name" value="PAC"/>
    <property type="match status" value="1"/>
</dbReference>
<dbReference type="CDD" id="cd00156">
    <property type="entry name" value="REC"/>
    <property type="match status" value="1"/>
</dbReference>
<dbReference type="EMBL" id="QGMZ01000010">
    <property type="protein sequence ID" value="PWR75438.1"/>
    <property type="molecule type" value="Genomic_DNA"/>
</dbReference>
<evidence type="ECO:0000259" key="4">
    <source>
        <dbReference type="PROSITE" id="PS50110"/>
    </source>
</evidence>
<gene>
    <name evidence="7" type="ORF">DLD82_04710</name>
</gene>
<dbReference type="SMART" id="SM00448">
    <property type="entry name" value="REC"/>
    <property type="match status" value="1"/>
</dbReference>
<reference evidence="7 8" key="1">
    <citation type="submission" date="2018-05" db="EMBL/GenBank/DDBJ databases">
        <title>Draft genome of Methanospirillum stamsii Pt1.</title>
        <authorList>
            <person name="Dueholm M.S."/>
            <person name="Nielsen P.H."/>
            <person name="Bakmann L.F."/>
            <person name="Otzen D.E."/>
        </authorList>
    </citation>
    <scope>NUCLEOTIDE SEQUENCE [LARGE SCALE GENOMIC DNA]</scope>
    <source>
        <strain evidence="7 8">Pt1</strain>
    </source>
</reference>
<dbReference type="InterPro" id="IPR005467">
    <property type="entry name" value="His_kinase_dom"/>
</dbReference>
<dbReference type="AlphaFoldDB" id="A0A2V2NGC8"/>
<feature type="domain" description="Response regulatory" evidence="4">
    <location>
        <begin position="44"/>
        <end position="159"/>
    </location>
</feature>
<evidence type="ECO:0008006" key="9">
    <source>
        <dbReference type="Google" id="ProtNLM"/>
    </source>
</evidence>
<feature type="domain" description="PAC" evidence="6">
    <location>
        <begin position="374"/>
        <end position="429"/>
    </location>
</feature>
<dbReference type="SUPFAM" id="SSF55874">
    <property type="entry name" value="ATPase domain of HSP90 chaperone/DNA topoisomerase II/histidine kinase"/>
    <property type="match status" value="1"/>
</dbReference>
<evidence type="ECO:0000313" key="8">
    <source>
        <dbReference type="Proteomes" id="UP000245934"/>
    </source>
</evidence>
<organism evidence="7 8">
    <name type="scientific">Methanospirillum stamsii</name>
    <dbReference type="NCBI Taxonomy" id="1277351"/>
    <lineage>
        <taxon>Archaea</taxon>
        <taxon>Methanobacteriati</taxon>
        <taxon>Methanobacteriota</taxon>
        <taxon>Stenosarchaea group</taxon>
        <taxon>Methanomicrobia</taxon>
        <taxon>Methanomicrobiales</taxon>
        <taxon>Methanospirillaceae</taxon>
        <taxon>Methanospirillum</taxon>
    </lineage>
</organism>
<evidence type="ECO:0000259" key="3">
    <source>
        <dbReference type="PROSITE" id="PS50109"/>
    </source>
</evidence>
<comment type="caution">
    <text evidence="7">The sequence shown here is derived from an EMBL/GenBank/DDBJ whole genome shotgun (WGS) entry which is preliminary data.</text>
</comment>
<dbReference type="InterPro" id="IPR036097">
    <property type="entry name" value="HisK_dim/P_sf"/>
</dbReference>
<proteinExistence type="predicted"/>
<dbReference type="InterPro" id="IPR001789">
    <property type="entry name" value="Sig_transdc_resp-reg_receiver"/>
</dbReference>
<dbReference type="InterPro" id="IPR003661">
    <property type="entry name" value="HisK_dim/P_dom"/>
</dbReference>
<dbReference type="Pfam" id="PF08447">
    <property type="entry name" value="PAS_3"/>
    <property type="match status" value="1"/>
</dbReference>
<dbReference type="SMART" id="SM00387">
    <property type="entry name" value="HATPase_c"/>
    <property type="match status" value="1"/>
</dbReference>
<evidence type="ECO:0000259" key="5">
    <source>
        <dbReference type="PROSITE" id="PS50112"/>
    </source>
</evidence>
<dbReference type="PROSITE" id="PS50109">
    <property type="entry name" value="HIS_KIN"/>
    <property type="match status" value="1"/>
</dbReference>
<evidence type="ECO:0000256" key="1">
    <source>
        <dbReference type="ARBA" id="ARBA00022553"/>
    </source>
</evidence>
<feature type="domain" description="PAS" evidence="5">
    <location>
        <begin position="303"/>
        <end position="373"/>
    </location>
</feature>
<dbReference type="Proteomes" id="UP000245934">
    <property type="component" value="Unassembled WGS sequence"/>
</dbReference>
<dbReference type="Pfam" id="PF00072">
    <property type="entry name" value="Response_reg"/>
    <property type="match status" value="1"/>
</dbReference>
<dbReference type="SMART" id="SM00086">
    <property type="entry name" value="PAC"/>
    <property type="match status" value="2"/>
</dbReference>
<dbReference type="PROSITE" id="PS50112">
    <property type="entry name" value="PAS"/>
    <property type="match status" value="2"/>
</dbReference>
<dbReference type="SUPFAM" id="SSF52172">
    <property type="entry name" value="CheY-like"/>
    <property type="match status" value="1"/>
</dbReference>
<dbReference type="CDD" id="cd00082">
    <property type="entry name" value="HisKA"/>
    <property type="match status" value="1"/>
</dbReference>
<dbReference type="Gene3D" id="3.40.50.2300">
    <property type="match status" value="1"/>
</dbReference>
<dbReference type="InterPro" id="IPR035965">
    <property type="entry name" value="PAS-like_dom_sf"/>
</dbReference>
<keyword evidence="8" id="KW-1185">Reference proteome</keyword>
<dbReference type="SUPFAM" id="SSF55785">
    <property type="entry name" value="PYP-like sensor domain (PAS domain)"/>
    <property type="match status" value="2"/>
</dbReference>
<dbReference type="Pfam" id="PF02518">
    <property type="entry name" value="HATPase_c"/>
    <property type="match status" value="1"/>
</dbReference>
<evidence type="ECO:0000259" key="6">
    <source>
        <dbReference type="PROSITE" id="PS50113"/>
    </source>
</evidence>
<dbReference type="InterPro" id="IPR013655">
    <property type="entry name" value="PAS_fold_3"/>
</dbReference>
<accession>A0A2V2NGC8</accession>
<dbReference type="InterPro" id="IPR036890">
    <property type="entry name" value="HATPase_C_sf"/>
</dbReference>
<feature type="domain" description="PAS" evidence="5">
    <location>
        <begin position="175"/>
        <end position="248"/>
    </location>
</feature>
<dbReference type="SMART" id="SM00388">
    <property type="entry name" value="HisKA"/>
    <property type="match status" value="1"/>
</dbReference>
<dbReference type="SMART" id="SM00091">
    <property type="entry name" value="PAS"/>
    <property type="match status" value="3"/>
</dbReference>
<dbReference type="Gene3D" id="1.10.287.130">
    <property type="match status" value="1"/>
</dbReference>
<dbReference type="InterPro" id="IPR011006">
    <property type="entry name" value="CheY-like_superfamily"/>
</dbReference>
<dbReference type="Gene3D" id="3.30.450.20">
    <property type="entry name" value="PAS domain"/>
    <property type="match status" value="2"/>
</dbReference>
<dbReference type="InterPro" id="IPR004358">
    <property type="entry name" value="Sig_transdc_His_kin-like_C"/>
</dbReference>
<dbReference type="PRINTS" id="PR00344">
    <property type="entry name" value="BCTRLSENSOR"/>
</dbReference>
<dbReference type="InterPro" id="IPR000014">
    <property type="entry name" value="PAS"/>
</dbReference>
<dbReference type="NCBIfam" id="TIGR00229">
    <property type="entry name" value="sensory_box"/>
    <property type="match status" value="2"/>
</dbReference>
<dbReference type="CDD" id="cd00075">
    <property type="entry name" value="HATPase"/>
    <property type="match status" value="1"/>
</dbReference>
<dbReference type="Pfam" id="PF13426">
    <property type="entry name" value="PAS_9"/>
    <property type="match status" value="1"/>
</dbReference>
<dbReference type="Gene3D" id="3.30.565.10">
    <property type="entry name" value="Histidine kinase-like ATPase, C-terminal domain"/>
    <property type="match status" value="1"/>
</dbReference>
<dbReference type="SUPFAM" id="SSF47384">
    <property type="entry name" value="Homodimeric domain of signal transducing histidine kinase"/>
    <property type="match status" value="1"/>
</dbReference>
<dbReference type="PROSITE" id="PS50110">
    <property type="entry name" value="RESPONSE_REGULATORY"/>
    <property type="match status" value="1"/>
</dbReference>
<keyword evidence="1 2" id="KW-0597">Phosphoprotein</keyword>
<dbReference type="InterPro" id="IPR000700">
    <property type="entry name" value="PAS-assoc_C"/>
</dbReference>
<dbReference type="CDD" id="cd00130">
    <property type="entry name" value="PAS"/>
    <property type="match status" value="2"/>
</dbReference>
<dbReference type="GO" id="GO:0000155">
    <property type="term" value="F:phosphorelay sensor kinase activity"/>
    <property type="evidence" value="ECO:0007669"/>
    <property type="project" value="InterPro"/>
</dbReference>
<dbReference type="PANTHER" id="PTHR43547:SF2">
    <property type="entry name" value="HYBRID SIGNAL TRANSDUCTION HISTIDINE KINASE C"/>
    <property type="match status" value="1"/>
</dbReference>
<feature type="modified residue" description="4-aspartylphosphate" evidence="2">
    <location>
        <position position="94"/>
    </location>
</feature>
<dbReference type="InterPro" id="IPR001610">
    <property type="entry name" value="PAC"/>
</dbReference>
<feature type="domain" description="Histidine kinase" evidence="3">
    <location>
        <begin position="440"/>
        <end position="633"/>
    </location>
</feature>
<dbReference type="PANTHER" id="PTHR43547">
    <property type="entry name" value="TWO-COMPONENT HISTIDINE KINASE"/>
    <property type="match status" value="1"/>
</dbReference>
<sequence>MHDYLESVSSGKRSMLGEITEGLWHKDLSMRYPGFQSAKKQMISVLFVDDEPDILVLTKIFLERTGEFRVDTVQSAQEALKNPQIQYYDAIVSDFSMPGMNGIDFLKKVKKLYGNIPFILFIGEGSEEIVIDAINNGADFYLQKSGSPEIRFAELAFRVKQAVRKKQAEAALIESEERFRGIAERSSDLTLILDEDLTLTYVSPSSLTLLGYESHELLGKSLNYASKTIFAQSGSQYVHAIQRILRGEFVGNIEICLSKKDKSQVDVNLFAVPIICDGVFEGAQVSIRDVTPVKIAEKALKDSEEKFRSFVENAYDIVYSMTTNGIFSYISPRITAQLGYEPGELIGKSARLVIHNDDFPRNREIFLKAVKTGKNMNGNVYRVRHKNGSWQWHSLSLSPIVDSHNTVIRVQGISHDITVLRSSEEAIRKANRQLSLLTGITRHDILNKITIILGYLEIIEMDSLMPQQSEYLEIIKDVTNEIKTQIDFTRIYEKLGSCEPKWVSLKSIIPWTLIPEGIHLSMDLDEISLFADPMLERVFFNLLDNSIRHGKSVSKIMLSARESAGGLTVIWEDNGVGIDSEEKEKIFERGFGQNTGLGMFLVREILSLTNISIIENGTPGVGARFEIQVPWGGFKRNKTENK</sequence>